<comment type="caution">
    <text evidence="1">The sequence shown here is derived from an EMBL/GenBank/DDBJ whole genome shotgun (WGS) entry which is preliminary data.</text>
</comment>
<proteinExistence type="predicted"/>
<sequence length="62" mass="7137">MTKVLRSIEGRNNAIVALRIEGSTNHECEDVRLLNEGLGSMRVIHKKLFRGYKIKEKLAPFR</sequence>
<keyword evidence="2" id="KW-1185">Reference proteome</keyword>
<reference evidence="1 2" key="1">
    <citation type="submission" date="2017-12" db="EMBL/GenBank/DDBJ databases">
        <title>Comparative genomics of Botrytis spp.</title>
        <authorList>
            <person name="Valero-Jimenez C.A."/>
            <person name="Tapia P."/>
            <person name="Veloso J."/>
            <person name="Silva-Moreno E."/>
            <person name="Staats M."/>
            <person name="Valdes J.H."/>
            <person name="Van Kan J.A.L."/>
        </authorList>
    </citation>
    <scope>NUCLEOTIDE SEQUENCE [LARGE SCALE GENOMIC DNA]</scope>
    <source>
        <strain evidence="1 2">Bh0001</strain>
    </source>
</reference>
<name>A0A4Z1GTV3_9HELO</name>
<organism evidence="1 2">
    <name type="scientific">Botrytis hyacinthi</name>
    <dbReference type="NCBI Taxonomy" id="278943"/>
    <lineage>
        <taxon>Eukaryota</taxon>
        <taxon>Fungi</taxon>
        <taxon>Dikarya</taxon>
        <taxon>Ascomycota</taxon>
        <taxon>Pezizomycotina</taxon>
        <taxon>Leotiomycetes</taxon>
        <taxon>Helotiales</taxon>
        <taxon>Sclerotiniaceae</taxon>
        <taxon>Botrytis</taxon>
    </lineage>
</organism>
<dbReference type="Proteomes" id="UP000297814">
    <property type="component" value="Unassembled WGS sequence"/>
</dbReference>
<accession>A0A4Z1GTV3</accession>
<dbReference type="AlphaFoldDB" id="A0A4Z1GTV3"/>
<dbReference type="EMBL" id="PQXK01000072">
    <property type="protein sequence ID" value="TGO38570.1"/>
    <property type="molecule type" value="Genomic_DNA"/>
</dbReference>
<protein>
    <submittedName>
        <fullName evidence="1">Uncharacterized protein</fullName>
    </submittedName>
</protein>
<evidence type="ECO:0000313" key="1">
    <source>
        <dbReference type="EMBL" id="TGO38570.1"/>
    </source>
</evidence>
<gene>
    <name evidence="1" type="ORF">BHYA_0072g00330</name>
</gene>
<evidence type="ECO:0000313" key="2">
    <source>
        <dbReference type="Proteomes" id="UP000297814"/>
    </source>
</evidence>